<dbReference type="GO" id="GO:0016810">
    <property type="term" value="F:hydrolase activity, acting on carbon-nitrogen (but not peptide) bonds"/>
    <property type="evidence" value="ECO:0007669"/>
    <property type="project" value="InterPro"/>
</dbReference>
<proteinExistence type="predicted"/>
<reference evidence="1 2" key="1">
    <citation type="submission" date="2018-07" db="EMBL/GenBank/DDBJ databases">
        <title>Whole Genome Shotgun Sequence of Streptomyces spongiicola strain 531S.</title>
        <authorList>
            <person name="Dohra H."/>
            <person name="Kodani S."/>
        </authorList>
    </citation>
    <scope>NUCLEOTIDE SEQUENCE [LARGE SCALE GENOMIC DNA]</scope>
    <source>
        <strain evidence="1 2">531S</strain>
    </source>
</reference>
<dbReference type="InterPro" id="IPR011059">
    <property type="entry name" value="Metal-dep_hydrolase_composite"/>
</dbReference>
<evidence type="ECO:0000313" key="2">
    <source>
        <dbReference type="Proteomes" id="UP000265354"/>
    </source>
</evidence>
<dbReference type="RefSeq" id="WP_116428024.1">
    <property type="nucleotide sequence ID" value="NZ_BGZL01000009.1"/>
</dbReference>
<organism evidence="1 2">
    <name type="scientific">Streptomyces spongiicola</name>
    <dbReference type="NCBI Taxonomy" id="1690221"/>
    <lineage>
        <taxon>Bacteria</taxon>
        <taxon>Bacillati</taxon>
        <taxon>Actinomycetota</taxon>
        <taxon>Actinomycetes</taxon>
        <taxon>Kitasatosporales</taxon>
        <taxon>Streptomycetaceae</taxon>
        <taxon>Streptomyces</taxon>
    </lineage>
</organism>
<accession>A0A388SZF1</accession>
<gene>
    <name evidence="1" type="ORF">SSP531S_35000</name>
</gene>
<dbReference type="AlphaFoldDB" id="A0A388SZF1"/>
<dbReference type="EMBL" id="BGZL01000009">
    <property type="protein sequence ID" value="GBQ02048.1"/>
    <property type="molecule type" value="Genomic_DNA"/>
</dbReference>
<dbReference type="Proteomes" id="UP000265354">
    <property type="component" value="Unassembled WGS sequence"/>
</dbReference>
<name>A0A388SZF1_9ACTN</name>
<dbReference type="SUPFAM" id="SSF51338">
    <property type="entry name" value="Composite domain of metallo-dependent hydrolases"/>
    <property type="match status" value="1"/>
</dbReference>
<evidence type="ECO:0000313" key="1">
    <source>
        <dbReference type="EMBL" id="GBQ02048.1"/>
    </source>
</evidence>
<comment type="caution">
    <text evidence="1">The sequence shown here is derived from an EMBL/GenBank/DDBJ whole genome shotgun (WGS) entry which is preliminary data.</text>
</comment>
<sequence>MLTIHAADLLLPGGREAPVPGGAVAVLGSGIAAVGPYREVADAYPRARVRRWPGVLTPGLCNPYGPELLERAYHPDPREADELGTEPITGAALAALEMTDARWGAGARRGAQRMLAHGTVAVAGDFRRRAVLDAVTRAGLGREERVTEPEGRPSLDPFEGRPAAEAFLEPLGPGAAGADFAVFDVPPDGDPFAALREHGARSCVATVLGGRLVYRRR</sequence>
<protein>
    <submittedName>
        <fullName evidence="1">Uncharacterized protein</fullName>
    </submittedName>
</protein>